<feature type="transmembrane region" description="Helical" evidence="9">
    <location>
        <begin position="73"/>
        <end position="92"/>
    </location>
</feature>
<dbReference type="CDD" id="cd16917">
    <property type="entry name" value="HATPase_UhpB-NarQ-NarX-like"/>
    <property type="match status" value="1"/>
</dbReference>
<keyword evidence="7" id="KW-0067">ATP-binding</keyword>
<evidence type="ECO:0000256" key="7">
    <source>
        <dbReference type="ARBA" id="ARBA00022840"/>
    </source>
</evidence>
<feature type="transmembrane region" description="Helical" evidence="9">
    <location>
        <begin position="33"/>
        <end position="52"/>
    </location>
</feature>
<dbReference type="Pfam" id="PF02518">
    <property type="entry name" value="HATPase_c"/>
    <property type="match status" value="1"/>
</dbReference>
<dbReference type="InterPro" id="IPR005467">
    <property type="entry name" value="His_kinase_dom"/>
</dbReference>
<dbReference type="AlphaFoldDB" id="A0A379MN36"/>
<sequence>MVLLILLVISIVLQIFAAGVAVRLTRTTKFNSSWILITIALVLMCAMRFNEFAQALSERTEGRTNMIVMEPEYYVWVGVATSLCFAVGVFMIKKILNYIALREEQRRNSEKRVLSAVIRAEENQRQIISKELHDGLGPLLSSVRMSVSALSTQSLNDTQKEILANTEYVINEAVKSLTEISNNLSPHVLNNFGVARALHTFVHKLRPMCPATRIAFNPGSLREVRFNPDKEVILYRVVCELINNALKHAEAETLTIGMDMEREWITVRVEDDGKGFDTEAEAEGMGLSNIASRISSIRGELRIDSRPNGGGTRVFIRINSK</sequence>
<reference evidence="11 12" key="1">
    <citation type="submission" date="2018-06" db="EMBL/GenBank/DDBJ databases">
        <authorList>
            <consortium name="Pathogen Informatics"/>
            <person name="Doyle S."/>
        </authorList>
    </citation>
    <scope>NUCLEOTIDE SEQUENCE [LARGE SCALE GENOMIC DNA]</scope>
    <source>
        <strain evidence="11 12">NCTC11190</strain>
    </source>
</reference>
<dbReference type="RefSeq" id="WP_027290851.1">
    <property type="nucleotide sequence ID" value="NZ_CALVFX010000005.1"/>
</dbReference>
<dbReference type="InterPro" id="IPR011712">
    <property type="entry name" value="Sig_transdc_His_kin_sub3_dim/P"/>
</dbReference>
<dbReference type="SMART" id="SM00387">
    <property type="entry name" value="HATPase_c"/>
    <property type="match status" value="1"/>
</dbReference>
<dbReference type="InterPro" id="IPR036890">
    <property type="entry name" value="HATPase_C_sf"/>
</dbReference>
<feature type="domain" description="Histidine kinase" evidence="10">
    <location>
        <begin position="234"/>
        <end position="321"/>
    </location>
</feature>
<keyword evidence="9" id="KW-0472">Membrane</keyword>
<evidence type="ECO:0000259" key="10">
    <source>
        <dbReference type="PROSITE" id="PS50109"/>
    </source>
</evidence>
<dbReference type="OrthoDB" id="9760839at2"/>
<evidence type="ECO:0000256" key="5">
    <source>
        <dbReference type="ARBA" id="ARBA00022741"/>
    </source>
</evidence>
<dbReference type="Gene3D" id="1.20.5.1930">
    <property type="match status" value="1"/>
</dbReference>
<dbReference type="EC" id="2.7.13.3" evidence="2"/>
<evidence type="ECO:0000256" key="1">
    <source>
        <dbReference type="ARBA" id="ARBA00000085"/>
    </source>
</evidence>
<comment type="catalytic activity">
    <reaction evidence="1">
        <text>ATP + protein L-histidine = ADP + protein N-phospho-L-histidine.</text>
        <dbReference type="EC" id="2.7.13.3"/>
    </reaction>
</comment>
<dbReference type="PANTHER" id="PTHR24421:SF10">
    <property type="entry name" value="NITRATE_NITRITE SENSOR PROTEIN NARQ"/>
    <property type="match status" value="1"/>
</dbReference>
<evidence type="ECO:0000256" key="2">
    <source>
        <dbReference type="ARBA" id="ARBA00012438"/>
    </source>
</evidence>
<evidence type="ECO:0000256" key="9">
    <source>
        <dbReference type="SAM" id="Phobius"/>
    </source>
</evidence>
<dbReference type="GO" id="GO:0005524">
    <property type="term" value="F:ATP binding"/>
    <property type="evidence" value="ECO:0007669"/>
    <property type="project" value="UniProtKB-KW"/>
</dbReference>
<dbReference type="PROSITE" id="PS50109">
    <property type="entry name" value="HIS_KIN"/>
    <property type="match status" value="1"/>
</dbReference>
<protein>
    <recommendedName>
        <fullName evidence="2">histidine kinase</fullName>
        <ecNumber evidence="2">2.7.13.3</ecNumber>
    </recommendedName>
</protein>
<keyword evidence="8" id="KW-0902">Two-component regulatory system</keyword>
<dbReference type="STRING" id="880526.GCA_000427365_01123"/>
<name>A0A379MN36_9BACT</name>
<dbReference type="PANTHER" id="PTHR24421">
    <property type="entry name" value="NITRATE/NITRITE SENSOR PROTEIN NARX-RELATED"/>
    <property type="match status" value="1"/>
</dbReference>
<keyword evidence="5" id="KW-0547">Nucleotide-binding</keyword>
<dbReference type="EMBL" id="UGVL01000001">
    <property type="protein sequence ID" value="SUE33124.1"/>
    <property type="molecule type" value="Genomic_DNA"/>
</dbReference>
<evidence type="ECO:0000256" key="6">
    <source>
        <dbReference type="ARBA" id="ARBA00022777"/>
    </source>
</evidence>
<dbReference type="InterPro" id="IPR050482">
    <property type="entry name" value="Sensor_HK_TwoCompSys"/>
</dbReference>
<evidence type="ECO:0000313" key="11">
    <source>
        <dbReference type="EMBL" id="SUE33124.1"/>
    </source>
</evidence>
<dbReference type="Gene3D" id="3.30.565.10">
    <property type="entry name" value="Histidine kinase-like ATPase, C-terminal domain"/>
    <property type="match status" value="1"/>
</dbReference>
<keyword evidence="12" id="KW-1185">Reference proteome</keyword>
<dbReference type="InterPro" id="IPR003594">
    <property type="entry name" value="HATPase_dom"/>
</dbReference>
<keyword evidence="4 11" id="KW-0808">Transferase</keyword>
<keyword evidence="9" id="KW-0812">Transmembrane</keyword>
<organism evidence="11 12">
    <name type="scientific">Rikenella microfusus</name>
    <dbReference type="NCBI Taxonomy" id="28139"/>
    <lineage>
        <taxon>Bacteria</taxon>
        <taxon>Pseudomonadati</taxon>
        <taxon>Bacteroidota</taxon>
        <taxon>Bacteroidia</taxon>
        <taxon>Bacteroidales</taxon>
        <taxon>Rikenellaceae</taxon>
        <taxon>Rikenella</taxon>
    </lineage>
</organism>
<dbReference type="GO" id="GO:0016020">
    <property type="term" value="C:membrane"/>
    <property type="evidence" value="ECO:0007669"/>
    <property type="project" value="InterPro"/>
</dbReference>
<keyword evidence="3" id="KW-0597">Phosphoprotein</keyword>
<dbReference type="Pfam" id="PF07730">
    <property type="entry name" value="HisKA_3"/>
    <property type="match status" value="1"/>
</dbReference>
<evidence type="ECO:0000256" key="8">
    <source>
        <dbReference type="ARBA" id="ARBA00023012"/>
    </source>
</evidence>
<keyword evidence="6" id="KW-0418">Kinase</keyword>
<keyword evidence="9" id="KW-1133">Transmembrane helix</keyword>
<proteinExistence type="predicted"/>
<dbReference type="GO" id="GO:0000155">
    <property type="term" value="F:phosphorelay sensor kinase activity"/>
    <property type="evidence" value="ECO:0007669"/>
    <property type="project" value="InterPro"/>
</dbReference>
<evidence type="ECO:0000313" key="12">
    <source>
        <dbReference type="Proteomes" id="UP000255233"/>
    </source>
</evidence>
<evidence type="ECO:0000256" key="3">
    <source>
        <dbReference type="ARBA" id="ARBA00022553"/>
    </source>
</evidence>
<dbReference type="Proteomes" id="UP000255233">
    <property type="component" value="Unassembled WGS sequence"/>
</dbReference>
<gene>
    <name evidence="11" type="primary">degS</name>
    <name evidence="11" type="ORF">NCTC11190_00320</name>
</gene>
<evidence type="ECO:0000256" key="4">
    <source>
        <dbReference type="ARBA" id="ARBA00022679"/>
    </source>
</evidence>
<dbReference type="GO" id="GO:0046983">
    <property type="term" value="F:protein dimerization activity"/>
    <property type="evidence" value="ECO:0007669"/>
    <property type="project" value="InterPro"/>
</dbReference>
<dbReference type="SUPFAM" id="SSF55874">
    <property type="entry name" value="ATPase domain of HSP90 chaperone/DNA topoisomerase II/histidine kinase"/>
    <property type="match status" value="1"/>
</dbReference>
<accession>A0A379MN36</accession>